<dbReference type="AlphaFoldDB" id="A0A0J6FBX0"/>
<evidence type="ECO:0000256" key="1">
    <source>
        <dbReference type="SAM" id="MobiDB-lite"/>
    </source>
</evidence>
<accession>A0A0J6FBX0</accession>
<reference evidence="2 3" key="1">
    <citation type="submission" date="2007-06" db="EMBL/GenBank/DDBJ databases">
        <title>The Genome Sequence of Coccidioides posadasii RMSCC_3488.</title>
        <authorList>
            <consortium name="Coccidioides Genome Resources Consortium"/>
            <consortium name="The Broad Institute Genome Sequencing Platform"/>
            <person name="Henn M.R."/>
            <person name="Sykes S."/>
            <person name="Young S."/>
            <person name="Jaffe D."/>
            <person name="Berlin A."/>
            <person name="Alvarez P."/>
            <person name="Butler J."/>
            <person name="Gnerre S."/>
            <person name="Grabherr M."/>
            <person name="Mauceli E."/>
            <person name="Brockman W."/>
            <person name="Kodira C."/>
            <person name="Alvarado L."/>
            <person name="Zeng Q."/>
            <person name="Crawford M."/>
            <person name="Antoine C."/>
            <person name="Devon K."/>
            <person name="Galgiani J."/>
            <person name="Orsborn K."/>
            <person name="Lewis M.L."/>
            <person name="Nusbaum C."/>
            <person name="Galagan J."/>
            <person name="Birren B."/>
        </authorList>
    </citation>
    <scope>NUCLEOTIDE SEQUENCE [LARGE SCALE GENOMIC DNA]</scope>
    <source>
        <strain evidence="2 3">RMSCC 3488</strain>
    </source>
</reference>
<reference evidence="3" key="3">
    <citation type="journal article" date="2010" name="Genome Res.">
        <title>Population genomic sequencing of Coccidioides fungi reveals recent hybridization and transposon control.</title>
        <authorList>
            <person name="Neafsey D.E."/>
            <person name="Barker B.M."/>
            <person name="Sharpton T.J."/>
            <person name="Stajich J.E."/>
            <person name="Park D.J."/>
            <person name="Whiston E."/>
            <person name="Hung C.-Y."/>
            <person name="McMahan C."/>
            <person name="White J."/>
            <person name="Sykes S."/>
            <person name="Heiman D."/>
            <person name="Young S."/>
            <person name="Zeng Q."/>
            <person name="Abouelleil A."/>
            <person name="Aftuck L."/>
            <person name="Bessette D."/>
            <person name="Brown A."/>
            <person name="FitzGerald M."/>
            <person name="Lui A."/>
            <person name="Macdonald J.P."/>
            <person name="Priest M."/>
            <person name="Orbach M.J."/>
            <person name="Galgiani J.N."/>
            <person name="Kirkland T.N."/>
            <person name="Cole G.T."/>
            <person name="Birren B.W."/>
            <person name="Henn M.R."/>
            <person name="Taylor J.W."/>
            <person name="Rounsley S.D."/>
        </authorList>
    </citation>
    <scope>NUCLEOTIDE SEQUENCE [LARGE SCALE GENOMIC DNA]</scope>
    <source>
        <strain evidence="3">RMSCC 3488</strain>
    </source>
</reference>
<evidence type="ECO:0000313" key="2">
    <source>
        <dbReference type="EMBL" id="KMM66760.1"/>
    </source>
</evidence>
<evidence type="ECO:0000313" key="3">
    <source>
        <dbReference type="Proteomes" id="UP000054567"/>
    </source>
</evidence>
<dbReference type="EMBL" id="DS268110">
    <property type="protein sequence ID" value="KMM66760.1"/>
    <property type="molecule type" value="Genomic_DNA"/>
</dbReference>
<dbReference type="VEuPathDB" id="FungiDB:CPAG_03097"/>
<protein>
    <submittedName>
        <fullName evidence="2">Uncharacterized protein</fullName>
    </submittedName>
</protein>
<gene>
    <name evidence="2" type="ORF">CPAG_03097</name>
</gene>
<dbReference type="Proteomes" id="UP000054567">
    <property type="component" value="Unassembled WGS sequence"/>
</dbReference>
<name>A0A0J6FBX0_COCPO</name>
<sequence>MKILDRPLAHRAGFLVSRGRAAQNCVGRTVGGEVLISAKQAPDERKPVTISSAVRPHPNNQHNLVVEALGPTSQITPDSHLVHSTFLGNLHAPHEAEACGEGVRGRSHGLAGSSIGV</sequence>
<feature type="region of interest" description="Disordered" evidence="1">
    <location>
        <begin position="41"/>
        <end position="61"/>
    </location>
</feature>
<reference evidence="3" key="2">
    <citation type="journal article" date="2009" name="Genome Res.">
        <title>Comparative genomic analyses of the human fungal pathogens Coccidioides and their relatives.</title>
        <authorList>
            <person name="Sharpton T.J."/>
            <person name="Stajich J.E."/>
            <person name="Rounsley S.D."/>
            <person name="Gardner M.J."/>
            <person name="Wortman J.R."/>
            <person name="Jordar V.S."/>
            <person name="Maiti R."/>
            <person name="Kodira C.D."/>
            <person name="Neafsey D.E."/>
            <person name="Zeng Q."/>
            <person name="Hung C.-Y."/>
            <person name="McMahan C."/>
            <person name="Muszewska A."/>
            <person name="Grynberg M."/>
            <person name="Mandel M.A."/>
            <person name="Kellner E.M."/>
            <person name="Barker B.M."/>
            <person name="Galgiani J.N."/>
            <person name="Orbach M.J."/>
            <person name="Kirkland T.N."/>
            <person name="Cole G.T."/>
            <person name="Henn M.R."/>
            <person name="Birren B.W."/>
            <person name="Taylor J.W."/>
        </authorList>
    </citation>
    <scope>NUCLEOTIDE SEQUENCE [LARGE SCALE GENOMIC DNA]</scope>
    <source>
        <strain evidence="3">RMSCC 3488</strain>
    </source>
</reference>
<proteinExistence type="predicted"/>
<organism evidence="2 3">
    <name type="scientific">Coccidioides posadasii RMSCC 3488</name>
    <dbReference type="NCBI Taxonomy" id="454284"/>
    <lineage>
        <taxon>Eukaryota</taxon>
        <taxon>Fungi</taxon>
        <taxon>Dikarya</taxon>
        <taxon>Ascomycota</taxon>
        <taxon>Pezizomycotina</taxon>
        <taxon>Eurotiomycetes</taxon>
        <taxon>Eurotiomycetidae</taxon>
        <taxon>Onygenales</taxon>
        <taxon>Onygenaceae</taxon>
        <taxon>Coccidioides</taxon>
    </lineage>
</organism>